<dbReference type="PANTHER" id="PTHR21109">
    <property type="entry name" value="MITOCHONDRIAL 28S RIBOSOMAL PROTEIN S21"/>
    <property type="match status" value="1"/>
</dbReference>
<evidence type="ECO:0000256" key="3">
    <source>
        <dbReference type="ARBA" id="ARBA00023274"/>
    </source>
</evidence>
<evidence type="ECO:0000256" key="4">
    <source>
        <dbReference type="SAM" id="MobiDB-lite"/>
    </source>
</evidence>
<dbReference type="HAMAP" id="MF_00358">
    <property type="entry name" value="Ribosomal_bS21"/>
    <property type="match status" value="1"/>
</dbReference>
<feature type="compositionally biased region" description="Polar residues" evidence="4">
    <location>
        <begin position="148"/>
        <end position="163"/>
    </location>
</feature>
<dbReference type="GO" id="GO:1990904">
    <property type="term" value="C:ribonucleoprotein complex"/>
    <property type="evidence" value="ECO:0007669"/>
    <property type="project" value="UniProtKB-KW"/>
</dbReference>
<dbReference type="Proteomes" id="UP001055439">
    <property type="component" value="Chromosome 1"/>
</dbReference>
<comment type="similarity">
    <text evidence="1">Belongs to the bacterial ribosomal protein bS21 family.</text>
</comment>
<keyword evidence="2 5" id="KW-0689">Ribosomal protein</keyword>
<sequence length="234" mass="26116">MAASTANLIQFPFAKTLPIPPLRPSPRFPPHLPTPSRRPLHLSSSRRLFAASAYGSGGQVDPTVAAVVDPALHNANVLFFRSGYNVQIVVDDGESEEALLRRFRREVSKAGVIQECKRRRFFENKQEEKKRKAREASRRNRRRRSGPRFSSSTLSGDNDSAPKQSRDDLDDNWEMPEANPPVFVKTSDQKTGESTDGNLLVLALPVLLRKLVGPNQELNAFTNMEIHFVAATLA</sequence>
<name>A0A9E7JCE9_9LILI</name>
<proteinExistence type="inferred from homology"/>
<dbReference type="GO" id="GO:0005840">
    <property type="term" value="C:ribosome"/>
    <property type="evidence" value="ECO:0007669"/>
    <property type="project" value="UniProtKB-KW"/>
</dbReference>
<evidence type="ECO:0000313" key="5">
    <source>
        <dbReference type="EMBL" id="URD76018.1"/>
    </source>
</evidence>
<dbReference type="InterPro" id="IPR001911">
    <property type="entry name" value="Ribosomal_bS21"/>
</dbReference>
<protein>
    <submittedName>
        <fullName evidence="5">Ribosomal protein S21</fullName>
    </submittedName>
</protein>
<gene>
    <name evidence="5" type="ORF">MUK42_08834</name>
</gene>
<keyword evidence="3" id="KW-0687">Ribonucleoprotein</keyword>
<evidence type="ECO:0000256" key="2">
    <source>
        <dbReference type="ARBA" id="ARBA00022980"/>
    </source>
</evidence>
<feature type="region of interest" description="Disordered" evidence="4">
    <location>
        <begin position="124"/>
        <end position="194"/>
    </location>
</feature>
<dbReference type="Pfam" id="PF01165">
    <property type="entry name" value="Ribosomal_S21"/>
    <property type="match status" value="1"/>
</dbReference>
<dbReference type="InterPro" id="IPR038380">
    <property type="entry name" value="Ribosomal_bS21_sf"/>
</dbReference>
<dbReference type="AlphaFoldDB" id="A0A9E7JCE9"/>
<accession>A0A9E7JCE9</accession>
<dbReference type="NCBIfam" id="TIGR00030">
    <property type="entry name" value="S21p"/>
    <property type="match status" value="1"/>
</dbReference>
<dbReference type="GO" id="GO:0003735">
    <property type="term" value="F:structural constituent of ribosome"/>
    <property type="evidence" value="ECO:0007669"/>
    <property type="project" value="InterPro"/>
</dbReference>
<dbReference type="GO" id="GO:0006412">
    <property type="term" value="P:translation"/>
    <property type="evidence" value="ECO:0007669"/>
    <property type="project" value="InterPro"/>
</dbReference>
<dbReference type="EMBL" id="CP097502">
    <property type="protein sequence ID" value="URD76018.1"/>
    <property type="molecule type" value="Genomic_DNA"/>
</dbReference>
<keyword evidence="6" id="KW-1185">Reference proteome</keyword>
<dbReference type="PANTHER" id="PTHR21109:SF0">
    <property type="entry name" value="SMALL RIBOSOMAL SUBUNIT PROTEIN BS21M"/>
    <property type="match status" value="1"/>
</dbReference>
<evidence type="ECO:0000256" key="1">
    <source>
        <dbReference type="ARBA" id="ARBA00006640"/>
    </source>
</evidence>
<organism evidence="5 6">
    <name type="scientific">Musa troglodytarum</name>
    <name type="common">fe'i banana</name>
    <dbReference type="NCBI Taxonomy" id="320322"/>
    <lineage>
        <taxon>Eukaryota</taxon>
        <taxon>Viridiplantae</taxon>
        <taxon>Streptophyta</taxon>
        <taxon>Embryophyta</taxon>
        <taxon>Tracheophyta</taxon>
        <taxon>Spermatophyta</taxon>
        <taxon>Magnoliopsida</taxon>
        <taxon>Liliopsida</taxon>
        <taxon>Zingiberales</taxon>
        <taxon>Musaceae</taxon>
        <taxon>Musa</taxon>
    </lineage>
</organism>
<dbReference type="Gene3D" id="1.20.5.1150">
    <property type="entry name" value="Ribosomal protein S8"/>
    <property type="match status" value="1"/>
</dbReference>
<dbReference type="PRINTS" id="PR00976">
    <property type="entry name" value="RIBOSOMALS21"/>
</dbReference>
<dbReference type="OrthoDB" id="785538at2759"/>
<evidence type="ECO:0000313" key="6">
    <source>
        <dbReference type="Proteomes" id="UP001055439"/>
    </source>
</evidence>
<reference evidence="5" key="1">
    <citation type="submission" date="2022-05" db="EMBL/GenBank/DDBJ databases">
        <title>The Musa troglodytarum L. genome provides insights into the mechanism of non-climacteric behaviour and enrichment of carotenoids.</title>
        <authorList>
            <person name="Wang J."/>
        </authorList>
    </citation>
    <scope>NUCLEOTIDE SEQUENCE</scope>
    <source>
        <tissue evidence="5">Leaf</tissue>
    </source>
</reference>
<feature type="compositionally biased region" description="Basic and acidic residues" evidence="4">
    <location>
        <begin position="124"/>
        <end position="138"/>
    </location>
</feature>